<dbReference type="SMART" id="SM00407">
    <property type="entry name" value="IGc1"/>
    <property type="match status" value="1"/>
</dbReference>
<dbReference type="InterPro" id="IPR051275">
    <property type="entry name" value="Cell_adhesion_signaling"/>
</dbReference>
<keyword evidence="2 7" id="KW-0472">Membrane</keyword>
<dbReference type="GO" id="GO:0050839">
    <property type="term" value="F:cell adhesion molecule binding"/>
    <property type="evidence" value="ECO:0007669"/>
    <property type="project" value="TreeGrafter"/>
</dbReference>
<keyword evidence="3" id="KW-1015">Disulfide bond</keyword>
<comment type="caution">
    <text evidence="10">The sequence shown here is derived from an EMBL/GenBank/DDBJ whole genome shotgun (WGS) entry which is preliminary data.</text>
</comment>
<evidence type="ECO:0000256" key="2">
    <source>
        <dbReference type="ARBA" id="ARBA00023136"/>
    </source>
</evidence>
<evidence type="ECO:0000256" key="1">
    <source>
        <dbReference type="ARBA" id="ARBA00004479"/>
    </source>
</evidence>
<feature type="chain" id="PRO_5039109810" description="Ig-like domain-containing protein" evidence="8">
    <location>
        <begin position="28"/>
        <end position="508"/>
    </location>
</feature>
<dbReference type="GO" id="GO:0005886">
    <property type="term" value="C:plasma membrane"/>
    <property type="evidence" value="ECO:0007669"/>
    <property type="project" value="TreeGrafter"/>
</dbReference>
<feature type="domain" description="Ig-like" evidence="9">
    <location>
        <begin position="251"/>
        <end position="339"/>
    </location>
</feature>
<evidence type="ECO:0000313" key="11">
    <source>
        <dbReference type="Proteomes" id="UP001046870"/>
    </source>
</evidence>
<dbReference type="CDD" id="cd00098">
    <property type="entry name" value="IgC1"/>
    <property type="match status" value="1"/>
</dbReference>
<keyword evidence="7" id="KW-1133">Transmembrane helix</keyword>
<dbReference type="AlphaFoldDB" id="A0A9D3T570"/>
<keyword evidence="5" id="KW-0393">Immunoglobulin domain</keyword>
<organism evidence="10 11">
    <name type="scientific">Megalops atlanticus</name>
    <name type="common">Tarpon</name>
    <name type="synonym">Clupea gigantea</name>
    <dbReference type="NCBI Taxonomy" id="7932"/>
    <lineage>
        <taxon>Eukaryota</taxon>
        <taxon>Metazoa</taxon>
        <taxon>Chordata</taxon>
        <taxon>Craniata</taxon>
        <taxon>Vertebrata</taxon>
        <taxon>Euteleostomi</taxon>
        <taxon>Actinopterygii</taxon>
        <taxon>Neopterygii</taxon>
        <taxon>Teleostei</taxon>
        <taxon>Elopiformes</taxon>
        <taxon>Megalopidae</taxon>
        <taxon>Megalops</taxon>
    </lineage>
</organism>
<dbReference type="GO" id="GO:0005911">
    <property type="term" value="C:cell-cell junction"/>
    <property type="evidence" value="ECO:0007669"/>
    <property type="project" value="TreeGrafter"/>
</dbReference>
<feature type="transmembrane region" description="Helical" evidence="7">
    <location>
        <begin position="346"/>
        <end position="370"/>
    </location>
</feature>
<dbReference type="Gene3D" id="2.60.40.10">
    <property type="entry name" value="Immunoglobulins"/>
    <property type="match status" value="2"/>
</dbReference>
<dbReference type="InterPro" id="IPR003597">
    <property type="entry name" value="Ig_C1-set"/>
</dbReference>
<evidence type="ECO:0000256" key="3">
    <source>
        <dbReference type="ARBA" id="ARBA00023157"/>
    </source>
</evidence>
<evidence type="ECO:0000259" key="9">
    <source>
        <dbReference type="PROSITE" id="PS50835"/>
    </source>
</evidence>
<feature type="signal peptide" evidence="8">
    <location>
        <begin position="1"/>
        <end position="27"/>
    </location>
</feature>
<keyword evidence="4" id="KW-0325">Glycoprotein</keyword>
<dbReference type="PANTHER" id="PTHR11640:SF31">
    <property type="entry name" value="IRREGULAR CHIASM C-ROUGHEST PROTEIN-RELATED"/>
    <property type="match status" value="1"/>
</dbReference>
<dbReference type="InterPro" id="IPR007110">
    <property type="entry name" value="Ig-like_dom"/>
</dbReference>
<dbReference type="SMART" id="SM00409">
    <property type="entry name" value="IG"/>
    <property type="match status" value="3"/>
</dbReference>
<feature type="compositionally biased region" description="Basic and acidic residues" evidence="6">
    <location>
        <begin position="452"/>
        <end position="465"/>
    </location>
</feature>
<evidence type="ECO:0000256" key="8">
    <source>
        <dbReference type="SAM" id="SignalP"/>
    </source>
</evidence>
<evidence type="ECO:0000313" key="10">
    <source>
        <dbReference type="EMBL" id="KAG7471359.1"/>
    </source>
</evidence>
<dbReference type="OrthoDB" id="6370831at2759"/>
<gene>
    <name evidence="10" type="ORF">MATL_G00123840</name>
</gene>
<feature type="compositionally biased region" description="Polar residues" evidence="6">
    <location>
        <begin position="441"/>
        <end position="451"/>
    </location>
</feature>
<dbReference type="InterPro" id="IPR013783">
    <property type="entry name" value="Ig-like_fold"/>
</dbReference>
<dbReference type="InterPro" id="IPR003599">
    <property type="entry name" value="Ig_sub"/>
</dbReference>
<dbReference type="PANTHER" id="PTHR11640">
    <property type="entry name" value="NEPHRIN"/>
    <property type="match status" value="1"/>
</dbReference>
<proteinExistence type="predicted"/>
<dbReference type="Proteomes" id="UP001046870">
    <property type="component" value="Chromosome 9"/>
</dbReference>
<dbReference type="Pfam" id="PF13927">
    <property type="entry name" value="Ig_3"/>
    <property type="match status" value="1"/>
</dbReference>
<evidence type="ECO:0000256" key="7">
    <source>
        <dbReference type="SAM" id="Phobius"/>
    </source>
</evidence>
<dbReference type="Pfam" id="PF07654">
    <property type="entry name" value="C1-set"/>
    <property type="match status" value="1"/>
</dbReference>
<sequence length="508" mass="55764">MNCTLPRQQTMLLFTLLALLLLSRIKGVFVNCEEPEPERLLATLGEPLTLSCTYNCSAGWIRGYWHLERTGAPACTSCLLQETSSSRDGNLCTARLSLRYASVSPAPHTYTCYSEESDSPQLGRRAERRAAVWLQALPSTPVVRVTPHGPVLPGNRLTVTCATRGFYPRNVTITWSLNGSAVARTDDLTTTANADGTFSTHSALTLTPSASHHGLLLTCAVHHASLTRPLRGNITLEVKYLSLRVSYSENPVGKAKDLQPPHTVRVRVGASLRLHCLADSNPRTTGQWVRGNVTTSWQNADTAATLTWHEIKEEDAGSYRCQASTLYQTSDVIITVQVEKSGEFSWLKVLAATTVIVATVLAAMALYFSLSSRRKSKAQLPVSTCKSMTSEHEVRAEEPPAAGDIAMKRDHVAVTVISADSQSDHEVPYADIMISVRGSSTPEVTRITDQSASRDHRQQRWKEEAGSSGLLQVSRSADRLHVHQREVNRKMSTSSEYAIIHYPSEPIS</sequence>
<accession>A0A9D3T570</accession>
<dbReference type="GO" id="GO:0098609">
    <property type="term" value="P:cell-cell adhesion"/>
    <property type="evidence" value="ECO:0007669"/>
    <property type="project" value="TreeGrafter"/>
</dbReference>
<evidence type="ECO:0000256" key="6">
    <source>
        <dbReference type="SAM" id="MobiDB-lite"/>
    </source>
</evidence>
<feature type="domain" description="Ig-like" evidence="9">
    <location>
        <begin position="141"/>
        <end position="235"/>
    </location>
</feature>
<keyword evidence="7" id="KW-0812">Transmembrane</keyword>
<dbReference type="CDD" id="cd00096">
    <property type="entry name" value="Ig"/>
    <property type="match status" value="1"/>
</dbReference>
<dbReference type="InterPro" id="IPR036179">
    <property type="entry name" value="Ig-like_dom_sf"/>
</dbReference>
<dbReference type="SUPFAM" id="SSF48726">
    <property type="entry name" value="Immunoglobulin"/>
    <property type="match status" value="2"/>
</dbReference>
<protein>
    <recommendedName>
        <fullName evidence="9">Ig-like domain-containing protein</fullName>
    </recommendedName>
</protein>
<evidence type="ECO:0000256" key="4">
    <source>
        <dbReference type="ARBA" id="ARBA00023180"/>
    </source>
</evidence>
<keyword evidence="11" id="KW-1185">Reference proteome</keyword>
<name>A0A9D3T570_MEGAT</name>
<feature type="region of interest" description="Disordered" evidence="6">
    <location>
        <begin position="441"/>
        <end position="477"/>
    </location>
</feature>
<dbReference type="PROSITE" id="PS50835">
    <property type="entry name" value="IG_LIKE"/>
    <property type="match status" value="2"/>
</dbReference>
<evidence type="ECO:0000256" key="5">
    <source>
        <dbReference type="ARBA" id="ARBA00023319"/>
    </source>
</evidence>
<dbReference type="EMBL" id="JAFDVH010000009">
    <property type="protein sequence ID" value="KAG7471359.1"/>
    <property type="molecule type" value="Genomic_DNA"/>
</dbReference>
<keyword evidence="8" id="KW-0732">Signal</keyword>
<reference evidence="10" key="1">
    <citation type="submission" date="2021-01" db="EMBL/GenBank/DDBJ databases">
        <authorList>
            <person name="Zahm M."/>
            <person name="Roques C."/>
            <person name="Cabau C."/>
            <person name="Klopp C."/>
            <person name="Donnadieu C."/>
            <person name="Jouanno E."/>
            <person name="Lampietro C."/>
            <person name="Louis A."/>
            <person name="Herpin A."/>
            <person name="Echchiki A."/>
            <person name="Berthelot C."/>
            <person name="Parey E."/>
            <person name="Roest-Crollius H."/>
            <person name="Braasch I."/>
            <person name="Postlethwait J."/>
            <person name="Bobe J."/>
            <person name="Montfort J."/>
            <person name="Bouchez O."/>
            <person name="Begum T."/>
            <person name="Mejri S."/>
            <person name="Adams A."/>
            <person name="Chen W.-J."/>
            <person name="Guiguen Y."/>
        </authorList>
    </citation>
    <scope>NUCLEOTIDE SEQUENCE</scope>
    <source>
        <strain evidence="10">YG-15Mar2019-1</strain>
        <tissue evidence="10">Brain</tissue>
    </source>
</reference>
<comment type="subcellular location">
    <subcellularLocation>
        <location evidence="1">Membrane</location>
        <topology evidence="1">Single-pass type I membrane protein</topology>
    </subcellularLocation>
</comment>